<reference evidence="2 3" key="1">
    <citation type="submission" date="2021-06" db="EMBL/GenBank/DDBJ databases">
        <title>Actinoplanes lichenicola sp. nov., and Actinoplanes ovalisporus sp. nov., isolated from lichen in Thailand.</title>
        <authorList>
            <person name="Saeng-In P."/>
            <person name="Kanchanasin P."/>
            <person name="Yuki M."/>
            <person name="Kudo T."/>
            <person name="Ohkuma M."/>
            <person name="Phongsopitanun W."/>
            <person name="Tanasupawat S."/>
        </authorList>
    </citation>
    <scope>NUCLEOTIDE SEQUENCE [LARGE SCALE GENOMIC DNA]</scope>
    <source>
        <strain evidence="2 3">NBRC 110975</strain>
    </source>
</reference>
<dbReference type="InterPro" id="IPR016040">
    <property type="entry name" value="NAD(P)-bd_dom"/>
</dbReference>
<dbReference type="InterPro" id="IPR036291">
    <property type="entry name" value="NAD(P)-bd_dom_sf"/>
</dbReference>
<proteinExistence type="predicted"/>
<dbReference type="SUPFAM" id="SSF51735">
    <property type="entry name" value="NAD(P)-binding Rossmann-fold domains"/>
    <property type="match status" value="1"/>
</dbReference>
<dbReference type="EMBL" id="JAHKKG010000001">
    <property type="protein sequence ID" value="MBU2662287.1"/>
    <property type="molecule type" value="Genomic_DNA"/>
</dbReference>
<evidence type="ECO:0000313" key="3">
    <source>
        <dbReference type="Proteomes" id="UP001519654"/>
    </source>
</evidence>
<evidence type="ECO:0000313" key="2">
    <source>
        <dbReference type="EMBL" id="MBU2662287.1"/>
    </source>
</evidence>
<dbReference type="RefSeq" id="WP_215784259.1">
    <property type="nucleotide sequence ID" value="NZ_JAHKKG010000001.1"/>
</dbReference>
<dbReference type="PANTHER" id="PTHR43162">
    <property type="match status" value="1"/>
</dbReference>
<dbReference type="Pfam" id="PF13460">
    <property type="entry name" value="NAD_binding_10"/>
    <property type="match status" value="1"/>
</dbReference>
<gene>
    <name evidence="2" type="ORF">KOI35_02075</name>
</gene>
<protein>
    <submittedName>
        <fullName evidence="2">NAD(P)H-binding protein</fullName>
    </submittedName>
</protein>
<name>A0ABS5YG28_9ACTN</name>
<evidence type="ECO:0000259" key="1">
    <source>
        <dbReference type="Pfam" id="PF13460"/>
    </source>
</evidence>
<keyword evidence="3" id="KW-1185">Reference proteome</keyword>
<organism evidence="2 3">
    <name type="scientific">Paractinoplanes bogorensis</name>
    <dbReference type="NCBI Taxonomy" id="1610840"/>
    <lineage>
        <taxon>Bacteria</taxon>
        <taxon>Bacillati</taxon>
        <taxon>Actinomycetota</taxon>
        <taxon>Actinomycetes</taxon>
        <taxon>Micromonosporales</taxon>
        <taxon>Micromonosporaceae</taxon>
        <taxon>Paractinoplanes</taxon>
    </lineage>
</organism>
<dbReference type="InterPro" id="IPR051604">
    <property type="entry name" value="Ergot_Alk_Oxidoreductase"/>
</dbReference>
<accession>A0ABS5YG28</accession>
<comment type="caution">
    <text evidence="2">The sequence shown here is derived from an EMBL/GenBank/DDBJ whole genome shotgun (WGS) entry which is preliminary data.</text>
</comment>
<feature type="domain" description="NAD(P)-binding" evidence="1">
    <location>
        <begin position="6"/>
        <end position="171"/>
    </location>
</feature>
<sequence>MILVLGATGTTGSALVDALLSGGHEVTAVTRDPARMRARAGLTISTGIEPADAIYLVAPPGPEIPEHDLANIRAAIGLGIKRIVKLSAIGTPDHPVRETQLGSWHQPGEAAVRASGRSWTILRPTTFASNSLAWADDLREGRPIPNFWGDGRQGVVDPADVAAVAAAALTSDAHDGQTYTLTGPELITVPEQVAVLGEILGVKATAVDTPSEAEGARLVREGGNAVVTGDVERILGRRPATFRAWAEANRARF</sequence>
<dbReference type="Proteomes" id="UP001519654">
    <property type="component" value="Unassembled WGS sequence"/>
</dbReference>
<dbReference type="PANTHER" id="PTHR43162:SF1">
    <property type="entry name" value="PRESTALK A DIFFERENTIATION PROTEIN A"/>
    <property type="match status" value="1"/>
</dbReference>
<dbReference type="Gene3D" id="3.40.50.720">
    <property type="entry name" value="NAD(P)-binding Rossmann-like Domain"/>
    <property type="match status" value="1"/>
</dbReference>